<dbReference type="InterPro" id="IPR011712">
    <property type="entry name" value="Sig_transdc_His_kin_sub3_dim/P"/>
</dbReference>
<keyword evidence="1" id="KW-0808">Transferase</keyword>
<evidence type="ECO:0000256" key="4">
    <source>
        <dbReference type="SAM" id="Phobius"/>
    </source>
</evidence>
<evidence type="ECO:0000313" key="8">
    <source>
        <dbReference type="Proteomes" id="UP000175691"/>
    </source>
</evidence>
<dbReference type="Gene3D" id="3.30.565.10">
    <property type="entry name" value="Histidine kinase-like ATPase, C-terminal domain"/>
    <property type="match status" value="1"/>
</dbReference>
<dbReference type="RefSeq" id="WP_070123459.1">
    <property type="nucleotide sequence ID" value="NZ_MDHN01000004.1"/>
</dbReference>
<evidence type="ECO:0000259" key="5">
    <source>
        <dbReference type="Pfam" id="PF02518"/>
    </source>
</evidence>
<evidence type="ECO:0000256" key="3">
    <source>
        <dbReference type="ARBA" id="ARBA00023012"/>
    </source>
</evidence>
<dbReference type="STRING" id="1656094.BFC18_03055"/>
<keyword evidence="8" id="KW-1185">Reference proteome</keyword>
<dbReference type="PANTHER" id="PTHR24421:SF59">
    <property type="entry name" value="OXYGEN SENSOR HISTIDINE KINASE NREB"/>
    <property type="match status" value="1"/>
</dbReference>
<name>A0A1E7ZG91_9ALTE</name>
<dbReference type="OrthoDB" id="9797605at2"/>
<evidence type="ECO:0000256" key="2">
    <source>
        <dbReference type="ARBA" id="ARBA00022777"/>
    </source>
</evidence>
<protein>
    <submittedName>
        <fullName evidence="7">Uncharacterized protein</fullName>
    </submittedName>
</protein>
<keyword evidence="4" id="KW-1133">Transmembrane helix</keyword>
<dbReference type="EMBL" id="MDHN01000004">
    <property type="protein sequence ID" value="OFC72545.1"/>
    <property type="molecule type" value="Genomic_DNA"/>
</dbReference>
<dbReference type="InterPro" id="IPR003594">
    <property type="entry name" value="HATPase_dom"/>
</dbReference>
<dbReference type="InterPro" id="IPR050482">
    <property type="entry name" value="Sensor_HK_TwoCompSys"/>
</dbReference>
<keyword evidence="4" id="KW-0812">Transmembrane</keyword>
<accession>A0A1E7ZG91</accession>
<dbReference type="GO" id="GO:0046983">
    <property type="term" value="F:protein dimerization activity"/>
    <property type="evidence" value="ECO:0007669"/>
    <property type="project" value="InterPro"/>
</dbReference>
<dbReference type="PANTHER" id="PTHR24421">
    <property type="entry name" value="NITRATE/NITRITE SENSOR PROTEIN NARX-RELATED"/>
    <property type="match status" value="1"/>
</dbReference>
<organism evidence="7 8">
    <name type="scientific">Alteromonas confluentis</name>
    <dbReference type="NCBI Taxonomy" id="1656094"/>
    <lineage>
        <taxon>Bacteria</taxon>
        <taxon>Pseudomonadati</taxon>
        <taxon>Pseudomonadota</taxon>
        <taxon>Gammaproteobacteria</taxon>
        <taxon>Alteromonadales</taxon>
        <taxon>Alteromonadaceae</taxon>
        <taxon>Alteromonas/Salinimonas group</taxon>
        <taxon>Alteromonas</taxon>
    </lineage>
</organism>
<dbReference type="Pfam" id="PF07730">
    <property type="entry name" value="HisKA_3"/>
    <property type="match status" value="1"/>
</dbReference>
<dbReference type="Proteomes" id="UP000175691">
    <property type="component" value="Unassembled WGS sequence"/>
</dbReference>
<evidence type="ECO:0000256" key="1">
    <source>
        <dbReference type="ARBA" id="ARBA00022679"/>
    </source>
</evidence>
<feature type="transmembrane region" description="Helical" evidence="4">
    <location>
        <begin position="75"/>
        <end position="105"/>
    </location>
</feature>
<keyword evidence="4" id="KW-0472">Membrane</keyword>
<feature type="domain" description="Histidine kinase/HSP90-like ATPase" evidence="5">
    <location>
        <begin position="297"/>
        <end position="381"/>
    </location>
</feature>
<dbReference type="Gene3D" id="1.20.5.1930">
    <property type="match status" value="1"/>
</dbReference>
<gene>
    <name evidence="7" type="ORF">BFC18_03055</name>
</gene>
<feature type="transmembrane region" description="Helical" evidence="4">
    <location>
        <begin position="18"/>
        <end position="38"/>
    </location>
</feature>
<dbReference type="InterPro" id="IPR036890">
    <property type="entry name" value="HATPase_C_sf"/>
</dbReference>
<comment type="caution">
    <text evidence="7">The sequence shown here is derived from an EMBL/GenBank/DDBJ whole genome shotgun (WGS) entry which is preliminary data.</text>
</comment>
<keyword evidence="2" id="KW-0418">Kinase</keyword>
<dbReference type="SUPFAM" id="SSF55874">
    <property type="entry name" value="ATPase domain of HSP90 chaperone/DNA topoisomerase II/histidine kinase"/>
    <property type="match status" value="1"/>
</dbReference>
<dbReference type="CDD" id="cd16917">
    <property type="entry name" value="HATPase_UhpB-NarQ-NarX-like"/>
    <property type="match status" value="1"/>
</dbReference>
<proteinExistence type="predicted"/>
<dbReference type="AlphaFoldDB" id="A0A1E7ZG91"/>
<reference evidence="7 8" key="1">
    <citation type="submission" date="2016-08" db="EMBL/GenBank/DDBJ databases">
        <authorList>
            <person name="Seilhamer J.J."/>
        </authorList>
    </citation>
    <scope>NUCLEOTIDE SEQUENCE [LARGE SCALE GENOMIC DNA]</scope>
    <source>
        <strain evidence="7 8">KCTC 42603</strain>
    </source>
</reference>
<dbReference type="Pfam" id="PF02518">
    <property type="entry name" value="HATPase_c"/>
    <property type="match status" value="1"/>
</dbReference>
<dbReference type="GO" id="GO:0016020">
    <property type="term" value="C:membrane"/>
    <property type="evidence" value="ECO:0007669"/>
    <property type="project" value="InterPro"/>
</dbReference>
<dbReference type="GO" id="GO:0000155">
    <property type="term" value="F:phosphorelay sensor kinase activity"/>
    <property type="evidence" value="ECO:0007669"/>
    <property type="project" value="InterPro"/>
</dbReference>
<evidence type="ECO:0000313" key="7">
    <source>
        <dbReference type="EMBL" id="OFC72545.1"/>
    </source>
</evidence>
<feature type="transmembrane region" description="Helical" evidence="4">
    <location>
        <begin position="117"/>
        <end position="135"/>
    </location>
</feature>
<feature type="transmembrane region" description="Helical" evidence="4">
    <location>
        <begin position="141"/>
        <end position="165"/>
    </location>
</feature>
<evidence type="ECO:0000259" key="6">
    <source>
        <dbReference type="Pfam" id="PF07730"/>
    </source>
</evidence>
<feature type="transmembrane region" description="Helical" evidence="4">
    <location>
        <begin position="45"/>
        <end position="63"/>
    </location>
</feature>
<feature type="domain" description="Signal transduction histidine kinase subgroup 3 dimerisation and phosphoacceptor" evidence="6">
    <location>
        <begin position="196"/>
        <end position="256"/>
    </location>
</feature>
<keyword evidence="3" id="KW-0902">Two-component regulatory system</keyword>
<sequence>MDISDDSAIMQSTERNNILLLAGVLGWLAVMLITRINAVFAGAGFFYYSGFALFIGGFLFVNLSEKVDNRKQLAFVALIVQLVGFFLVFGCAQSSDALILLVIFAGQLPFFANRRQAIASLLAINGVALLIYLLAWDKSLIPSVIAIALNLAFQSFSLAVADIAVRESKARLALEQANAELVSTRSLLEQTSRQSERLKLSRDLHDICGHQLTALLLNLEFLSKTVPGDQQDSVSETKAIAKDLLEQIRCVVKANKQSARLDLNTAIESLFNHLPHVQAHFKERLAAPLQSSHHAEVLLRICQEAVSNALRHGSQKHITIALQQTSAQLRLTISNPYHAKPSTLPGSGLANMRERAAQLNGEVAVSNDNQCWTVTVQLPYKESHYD</sequence>